<sequence length="154" mass="17014">MKLAYLLLAFLLVLTSCASQTVSTQMFYASKQCREQRASVKLFNNKEDLNKVSGLANAFGASDQKLDLFSNFDFEKYLAVVVAAGRQRNNGYDIVLTSSQSKLKGKTVVLPVEFVMPAQGVRYNQLATTPCMVIGVEKADYSKIKAGKLELNLK</sequence>
<evidence type="ECO:0000256" key="1">
    <source>
        <dbReference type="SAM" id="SignalP"/>
    </source>
</evidence>
<protein>
    <submittedName>
        <fullName evidence="2">Uncharacterized protein</fullName>
    </submittedName>
</protein>
<dbReference type="KEGG" id="gsn:YC6258_02260"/>
<dbReference type="RefSeq" id="WP_044616856.1">
    <property type="nucleotide sequence ID" value="NZ_CP007142.1"/>
</dbReference>
<dbReference type="PROSITE" id="PS51257">
    <property type="entry name" value="PROKAR_LIPOPROTEIN"/>
    <property type="match status" value="1"/>
</dbReference>
<dbReference type="HOGENOM" id="CLU_1701782_0_0_6"/>
<dbReference type="AlphaFoldDB" id="A0A0C5VLT6"/>
<organism evidence="2 3">
    <name type="scientific">Gynuella sunshinyii YC6258</name>
    <dbReference type="NCBI Taxonomy" id="1445510"/>
    <lineage>
        <taxon>Bacteria</taxon>
        <taxon>Pseudomonadati</taxon>
        <taxon>Pseudomonadota</taxon>
        <taxon>Gammaproteobacteria</taxon>
        <taxon>Oceanospirillales</taxon>
        <taxon>Saccharospirillaceae</taxon>
        <taxon>Gynuella</taxon>
    </lineage>
</organism>
<reference evidence="2 3" key="1">
    <citation type="submission" date="2014-01" db="EMBL/GenBank/DDBJ databases">
        <title>Full genme sequencing of cellulolytic bacterium Gynuella sunshinyii YC6258T gen. nov., sp. nov.</title>
        <authorList>
            <person name="Khan H."/>
            <person name="Chung E.J."/>
            <person name="Chung Y.R."/>
        </authorList>
    </citation>
    <scope>NUCLEOTIDE SEQUENCE [LARGE SCALE GENOMIC DNA]</scope>
    <source>
        <strain evidence="2 3">YC6258</strain>
    </source>
</reference>
<dbReference type="Proteomes" id="UP000032266">
    <property type="component" value="Chromosome"/>
</dbReference>
<keyword evidence="3" id="KW-1185">Reference proteome</keyword>
<dbReference type="EMBL" id="CP007142">
    <property type="protein sequence ID" value="AJQ94298.1"/>
    <property type="molecule type" value="Genomic_DNA"/>
</dbReference>
<evidence type="ECO:0000313" key="2">
    <source>
        <dbReference type="EMBL" id="AJQ94298.1"/>
    </source>
</evidence>
<feature type="signal peptide" evidence="1">
    <location>
        <begin position="1"/>
        <end position="18"/>
    </location>
</feature>
<gene>
    <name evidence="2" type="ORF">YC6258_02260</name>
</gene>
<proteinExistence type="predicted"/>
<evidence type="ECO:0000313" key="3">
    <source>
        <dbReference type="Proteomes" id="UP000032266"/>
    </source>
</evidence>
<accession>A0A0C5VLT6</accession>
<name>A0A0C5VLT6_9GAMM</name>
<feature type="chain" id="PRO_5002191237" evidence="1">
    <location>
        <begin position="19"/>
        <end position="154"/>
    </location>
</feature>
<keyword evidence="1" id="KW-0732">Signal</keyword>